<protein>
    <submittedName>
        <fullName evidence="2">Uncharacterized protein</fullName>
    </submittedName>
</protein>
<sequence>MSKILLDMTHAPLTLIPLQKSYLVWLNTSAKETPKQIKTKRPFQYRNEDIRDKEVACSPLVTCDEVADRWALLGLWHSWDDGETYSTISQHFNWMGEVLRGVMAVMCQNAILHRSPKLYFECFFGIGFLSVG</sequence>
<dbReference type="WBParaSite" id="nRc.2.0.1.t10176-RA">
    <property type="protein sequence ID" value="nRc.2.0.1.t10176-RA"/>
    <property type="gene ID" value="nRc.2.0.1.g10176"/>
</dbReference>
<reference evidence="2" key="1">
    <citation type="submission" date="2022-11" db="UniProtKB">
        <authorList>
            <consortium name="WormBaseParasite"/>
        </authorList>
    </citation>
    <scope>IDENTIFICATION</scope>
</reference>
<name>A0A915IA67_ROMCU</name>
<dbReference type="Proteomes" id="UP000887565">
    <property type="component" value="Unplaced"/>
</dbReference>
<accession>A0A915IA67</accession>
<keyword evidence="1" id="KW-1185">Reference proteome</keyword>
<evidence type="ECO:0000313" key="2">
    <source>
        <dbReference type="WBParaSite" id="nRc.2.0.1.t10176-RA"/>
    </source>
</evidence>
<organism evidence="1 2">
    <name type="scientific">Romanomermis culicivorax</name>
    <name type="common">Nematode worm</name>
    <dbReference type="NCBI Taxonomy" id="13658"/>
    <lineage>
        <taxon>Eukaryota</taxon>
        <taxon>Metazoa</taxon>
        <taxon>Ecdysozoa</taxon>
        <taxon>Nematoda</taxon>
        <taxon>Enoplea</taxon>
        <taxon>Dorylaimia</taxon>
        <taxon>Mermithida</taxon>
        <taxon>Mermithoidea</taxon>
        <taxon>Mermithidae</taxon>
        <taxon>Romanomermis</taxon>
    </lineage>
</organism>
<evidence type="ECO:0000313" key="1">
    <source>
        <dbReference type="Proteomes" id="UP000887565"/>
    </source>
</evidence>
<dbReference type="AlphaFoldDB" id="A0A915IA67"/>
<proteinExistence type="predicted"/>